<evidence type="ECO:0000256" key="6">
    <source>
        <dbReference type="ARBA" id="ARBA00023310"/>
    </source>
</evidence>
<dbReference type="PANTHER" id="PTHR11910">
    <property type="entry name" value="ATP SYNTHASE DELTA CHAIN"/>
    <property type="match status" value="1"/>
</dbReference>
<keyword evidence="2 7" id="KW-0813">Transport</keyword>
<evidence type="ECO:0000313" key="8">
    <source>
        <dbReference type="EMBL" id="MBV7389095.1"/>
    </source>
</evidence>
<comment type="function">
    <text evidence="7">This protein is part of the stalk that links CF(0) to CF(1). It either transmits conformational changes from CF(0) to CF(1) or is implicated in proton conduction.</text>
</comment>
<comment type="caution">
    <text evidence="8">The sequence shown here is derived from an EMBL/GenBank/DDBJ whole genome shotgun (WGS) entry which is preliminary data.</text>
</comment>
<keyword evidence="6 7" id="KW-0066">ATP synthesis</keyword>
<keyword evidence="5 7" id="KW-0472">Membrane</keyword>
<comment type="similarity">
    <text evidence="7">Belongs to the ATPase delta chain family.</text>
</comment>
<dbReference type="EMBL" id="JAHUZB010000001">
    <property type="protein sequence ID" value="MBV7389095.1"/>
    <property type="molecule type" value="Genomic_DNA"/>
</dbReference>
<evidence type="ECO:0000256" key="4">
    <source>
        <dbReference type="ARBA" id="ARBA00023065"/>
    </source>
</evidence>
<dbReference type="RefSeq" id="WP_218324167.1">
    <property type="nucleotide sequence ID" value="NZ_JAHUZB010000001.1"/>
</dbReference>
<comment type="subcellular location">
    <subcellularLocation>
        <location evidence="7">Cell membrane</location>
        <topology evidence="7">Peripheral membrane protein</topology>
    </subcellularLocation>
    <subcellularLocation>
        <location evidence="1">Membrane</location>
    </subcellularLocation>
</comment>
<organism evidence="8 9">
    <name type="scientific">Enterococcus alishanensis</name>
    <dbReference type="NCBI Taxonomy" id="1303817"/>
    <lineage>
        <taxon>Bacteria</taxon>
        <taxon>Bacillati</taxon>
        <taxon>Bacillota</taxon>
        <taxon>Bacilli</taxon>
        <taxon>Lactobacillales</taxon>
        <taxon>Enterococcaceae</taxon>
        <taxon>Enterococcus</taxon>
    </lineage>
</organism>
<keyword evidence="7" id="KW-0139">CF(1)</keyword>
<gene>
    <name evidence="7" type="primary">atpH</name>
    <name evidence="8" type="ORF">KUA55_00260</name>
</gene>
<name>A0ABS6T7T6_9ENTE</name>
<reference evidence="8 9" key="1">
    <citation type="submission" date="2021-06" db="EMBL/GenBank/DDBJ databases">
        <title>Enterococcus alishanensis sp. nov., a novel lactic acid bacterium isolated from fresh coffee beans.</title>
        <authorList>
            <person name="Chen Y.-S."/>
        </authorList>
    </citation>
    <scope>NUCLEOTIDE SEQUENCE [LARGE SCALE GENOMIC DNA]</scope>
    <source>
        <strain evidence="8 9">ALS3</strain>
    </source>
</reference>
<dbReference type="NCBIfam" id="TIGR01145">
    <property type="entry name" value="ATP_synt_delta"/>
    <property type="match status" value="1"/>
</dbReference>
<dbReference type="HAMAP" id="MF_01416">
    <property type="entry name" value="ATP_synth_delta_bact"/>
    <property type="match status" value="1"/>
</dbReference>
<evidence type="ECO:0000256" key="5">
    <source>
        <dbReference type="ARBA" id="ARBA00023136"/>
    </source>
</evidence>
<keyword evidence="4 7" id="KW-0406">Ion transport</keyword>
<sequence>MKLDKYTVGKRYGKALFELAEEGSETDAVYQSLIILDGVFDEIPDLGNILTDVRLTGDEKEAIMNRLLQNFDGLVKNFLKVVFDYNRIDDVPFMIEEFNRRYDIKNKIAEGTITTAVAITPEKKAEIEAKVAEVFGYQKALLKPLIDESILGGVVVEANHRVLDGSLASQLAGLRAALGK</sequence>
<evidence type="ECO:0000313" key="9">
    <source>
        <dbReference type="Proteomes" id="UP000774130"/>
    </source>
</evidence>
<keyword evidence="9" id="KW-1185">Reference proteome</keyword>
<evidence type="ECO:0000256" key="2">
    <source>
        <dbReference type="ARBA" id="ARBA00022448"/>
    </source>
</evidence>
<comment type="function">
    <text evidence="7">F(1)F(0) ATP synthase produces ATP from ADP in the presence of a proton or sodium gradient. F-type ATPases consist of two structural domains, F(1) containing the extramembraneous catalytic core and F(0) containing the membrane proton channel, linked together by a central stalk and a peripheral stalk. During catalysis, ATP synthesis in the catalytic domain of F(1) is coupled via a rotary mechanism of the central stalk subunits to proton translocation.</text>
</comment>
<accession>A0ABS6T7T6</accession>
<protein>
    <recommendedName>
        <fullName evidence="7">ATP synthase subunit delta</fullName>
    </recommendedName>
    <alternativeName>
        <fullName evidence="7">ATP synthase F(1) sector subunit delta</fullName>
    </alternativeName>
    <alternativeName>
        <fullName evidence="7">F-type ATPase subunit delta</fullName>
        <shortName evidence="7">F-ATPase subunit delta</shortName>
    </alternativeName>
</protein>
<proteinExistence type="inferred from homology"/>
<evidence type="ECO:0000256" key="7">
    <source>
        <dbReference type="HAMAP-Rule" id="MF_01416"/>
    </source>
</evidence>
<evidence type="ECO:0000256" key="1">
    <source>
        <dbReference type="ARBA" id="ARBA00004370"/>
    </source>
</evidence>
<dbReference type="Pfam" id="PF00213">
    <property type="entry name" value="OSCP"/>
    <property type="match status" value="1"/>
</dbReference>
<dbReference type="Proteomes" id="UP000774130">
    <property type="component" value="Unassembled WGS sequence"/>
</dbReference>
<keyword evidence="7" id="KW-1003">Cell membrane</keyword>
<evidence type="ECO:0000256" key="3">
    <source>
        <dbReference type="ARBA" id="ARBA00022781"/>
    </source>
</evidence>
<dbReference type="InterPro" id="IPR000711">
    <property type="entry name" value="ATPase_OSCP/dsu"/>
</dbReference>
<keyword evidence="3 7" id="KW-0375">Hydrogen ion transport</keyword>